<dbReference type="VEuPathDB" id="FungiDB:H310_09804"/>
<dbReference type="OrthoDB" id="77566at2759"/>
<sequence length="391" mass="44883">MHRASEPYVLRIASVRDVDGRTFPVYVMDGTGDQRMKVTIVSVSTRTEHVLHVPETAVSILASAAKCDVTSDSFKEFLVGHICLRKDERTTKDTFVLGQTRFVERPFDATHLLVSDVAETMPRRMVADLSEVLRQLSDQRCFQERQIWSNQQLFDAIVNGFEQLHLLATHCMQQEAVVAKLVKDVDKWKAAAIERTRRTDSALHEHQRTLDQLESFAMSTQQTIRTLDSQIHDHSTAMTAMRQDLESAWKMRQQTMELEAERSRKEVMPRLAIPFALDGCVVQWSDFRMDNKRHMERIKDAFSLLNEAQSRTSKHVTNVAGEVSELGRFKEHVAHNGQLLAEVRQAYVELLPKVHDMYVLERKRQAIAAVQTLSHVDAPQSKEDMLVHFLH</sequence>
<dbReference type="AlphaFoldDB" id="A0A024TSI8"/>
<accession>A0A024TSI8</accession>
<protein>
    <submittedName>
        <fullName evidence="1">Uncharacterized protein</fullName>
    </submittedName>
</protein>
<name>A0A024TSI8_9STRA</name>
<reference evidence="1" key="1">
    <citation type="submission" date="2013-12" db="EMBL/GenBank/DDBJ databases">
        <title>The Genome Sequence of Aphanomyces invadans NJM9701.</title>
        <authorList>
            <consortium name="The Broad Institute Genomics Platform"/>
            <person name="Russ C."/>
            <person name="Tyler B."/>
            <person name="van West P."/>
            <person name="Dieguez-Uribeondo J."/>
            <person name="Young S.K."/>
            <person name="Zeng Q."/>
            <person name="Gargeya S."/>
            <person name="Fitzgerald M."/>
            <person name="Abouelleil A."/>
            <person name="Alvarado L."/>
            <person name="Chapman S.B."/>
            <person name="Gainer-Dewar J."/>
            <person name="Goldberg J."/>
            <person name="Griggs A."/>
            <person name="Gujja S."/>
            <person name="Hansen M."/>
            <person name="Howarth C."/>
            <person name="Imamovic A."/>
            <person name="Ireland A."/>
            <person name="Larimer J."/>
            <person name="McCowan C."/>
            <person name="Murphy C."/>
            <person name="Pearson M."/>
            <person name="Poon T.W."/>
            <person name="Priest M."/>
            <person name="Roberts A."/>
            <person name="Saif S."/>
            <person name="Shea T."/>
            <person name="Sykes S."/>
            <person name="Wortman J."/>
            <person name="Nusbaum C."/>
            <person name="Birren B."/>
        </authorList>
    </citation>
    <scope>NUCLEOTIDE SEQUENCE [LARGE SCALE GENOMIC DNA]</scope>
    <source>
        <strain evidence="1">NJM9701</strain>
    </source>
</reference>
<evidence type="ECO:0000313" key="1">
    <source>
        <dbReference type="EMBL" id="ETV96944.1"/>
    </source>
</evidence>
<dbReference type="GeneID" id="20086854"/>
<dbReference type="EMBL" id="KI913974">
    <property type="protein sequence ID" value="ETV96944.1"/>
    <property type="molecule type" value="Genomic_DNA"/>
</dbReference>
<dbReference type="RefSeq" id="XP_008874190.1">
    <property type="nucleotide sequence ID" value="XM_008875968.1"/>
</dbReference>
<organism evidence="1">
    <name type="scientific">Aphanomyces invadans</name>
    <dbReference type="NCBI Taxonomy" id="157072"/>
    <lineage>
        <taxon>Eukaryota</taxon>
        <taxon>Sar</taxon>
        <taxon>Stramenopiles</taxon>
        <taxon>Oomycota</taxon>
        <taxon>Saprolegniomycetes</taxon>
        <taxon>Saprolegniales</taxon>
        <taxon>Verrucalvaceae</taxon>
        <taxon>Aphanomyces</taxon>
    </lineage>
</organism>
<gene>
    <name evidence="1" type="ORF">H310_09804</name>
</gene>
<proteinExistence type="predicted"/>